<organism evidence="2 3">
    <name type="scientific">Actinokineospora diospyrosa</name>
    <dbReference type="NCBI Taxonomy" id="103728"/>
    <lineage>
        <taxon>Bacteria</taxon>
        <taxon>Bacillati</taxon>
        <taxon>Actinomycetota</taxon>
        <taxon>Actinomycetes</taxon>
        <taxon>Pseudonocardiales</taxon>
        <taxon>Pseudonocardiaceae</taxon>
        <taxon>Actinokineospora</taxon>
    </lineage>
</organism>
<dbReference type="Proteomes" id="UP001205185">
    <property type="component" value="Unassembled WGS sequence"/>
</dbReference>
<proteinExistence type="predicted"/>
<evidence type="ECO:0000256" key="1">
    <source>
        <dbReference type="SAM" id="MobiDB-lite"/>
    </source>
</evidence>
<sequence length="337" mass="36425">MPTQPPPGPPQPTAPATGHSDPAVPTRLPSGPPQPTFPAPGQSESLVPNARWGGLVLRGGTTPVASPRGRAMLFGPCFAVLPRVLQGPRAKQVRPIELFALSRIGPDVAARQRGVRSGSRCRRRADPNAPNPFPRTPNHGPRQDQPDQKPPNTQPTDAHRHNGSSERRPVDSQNRCGQTNHAQPPPQDHPPQEPPVYSLPTASDKPAAANGACGLQKRLWTNNNSTHSQDQQIEPPPTPSLPRHSHNPPAATTNLWTTKTIVDTPVPPHPSNPSSSKPSSATKKGRPQQGPALNTTRSPLLWAPHHQRGLLPHRHQITPIRLVHRRGCLFCRRVSGC</sequence>
<feature type="region of interest" description="Disordered" evidence="1">
    <location>
        <begin position="1"/>
        <end position="46"/>
    </location>
</feature>
<accession>A0ABT1ILX8</accession>
<feature type="compositionally biased region" description="Basic and acidic residues" evidence="1">
    <location>
        <begin position="157"/>
        <end position="170"/>
    </location>
</feature>
<feature type="compositionally biased region" description="Polar residues" evidence="1">
    <location>
        <begin position="250"/>
        <end position="261"/>
    </location>
</feature>
<evidence type="ECO:0000313" key="2">
    <source>
        <dbReference type="EMBL" id="MCP2273211.1"/>
    </source>
</evidence>
<feature type="compositionally biased region" description="Pro residues" evidence="1">
    <location>
        <begin position="183"/>
        <end position="194"/>
    </location>
</feature>
<evidence type="ECO:0000313" key="3">
    <source>
        <dbReference type="Proteomes" id="UP001205185"/>
    </source>
</evidence>
<feature type="region of interest" description="Disordered" evidence="1">
    <location>
        <begin position="110"/>
        <end position="209"/>
    </location>
</feature>
<gene>
    <name evidence="2" type="ORF">LV75_005737</name>
</gene>
<keyword evidence="3" id="KW-1185">Reference proteome</keyword>
<dbReference type="EMBL" id="JAMTCO010000015">
    <property type="protein sequence ID" value="MCP2273211.1"/>
    <property type="molecule type" value="Genomic_DNA"/>
</dbReference>
<feature type="compositionally biased region" description="Polar residues" evidence="1">
    <location>
        <begin position="171"/>
        <end position="182"/>
    </location>
</feature>
<reference evidence="2 3" key="1">
    <citation type="submission" date="2022-06" db="EMBL/GenBank/DDBJ databases">
        <title>Genomic Encyclopedia of Archaeal and Bacterial Type Strains, Phase II (KMG-II): from individual species to whole genera.</title>
        <authorList>
            <person name="Goeker M."/>
        </authorList>
    </citation>
    <scope>NUCLEOTIDE SEQUENCE [LARGE SCALE GENOMIC DNA]</scope>
    <source>
        <strain evidence="2 3">DSM 44255</strain>
    </source>
</reference>
<name>A0ABT1ILX8_9PSEU</name>
<feature type="compositionally biased region" description="Pro residues" evidence="1">
    <location>
        <begin position="1"/>
        <end position="13"/>
    </location>
</feature>
<feature type="region of interest" description="Disordered" evidence="1">
    <location>
        <begin position="224"/>
        <end position="299"/>
    </location>
</feature>
<protein>
    <submittedName>
        <fullName evidence="2">Uncharacterized protein</fullName>
    </submittedName>
</protein>
<comment type="caution">
    <text evidence="2">The sequence shown here is derived from an EMBL/GenBank/DDBJ whole genome shotgun (WGS) entry which is preliminary data.</text>
</comment>